<dbReference type="Gene3D" id="2.70.98.50">
    <property type="entry name" value="putative glycoside hydrolase family protein from bacillus halodurans"/>
    <property type="match status" value="1"/>
</dbReference>
<keyword evidence="4" id="KW-0378">Hydrolase</keyword>
<proteinExistence type="predicted"/>
<dbReference type="AlphaFoldDB" id="A0A7X4YT26"/>
<dbReference type="Pfam" id="PF14498">
    <property type="entry name" value="Glyco_hyd_65N_2"/>
    <property type="match status" value="1"/>
</dbReference>
<feature type="domain" description="Glycosyl hydrolase family 95 catalytic" evidence="3">
    <location>
        <begin position="289"/>
        <end position="707"/>
    </location>
</feature>
<feature type="domain" description="Glycosyl hydrolase family 95 N-terminal" evidence="1">
    <location>
        <begin position="8"/>
        <end position="266"/>
    </location>
</feature>
<dbReference type="OrthoDB" id="9802600at2"/>
<dbReference type="Pfam" id="PF22124">
    <property type="entry name" value="Glyco_hydro_95_cat"/>
    <property type="match status" value="1"/>
</dbReference>
<dbReference type="PIRSF" id="PIRSF007663">
    <property type="entry name" value="UCP007663"/>
    <property type="match status" value="1"/>
</dbReference>
<dbReference type="InterPro" id="IPR008928">
    <property type="entry name" value="6-hairpin_glycosidase_sf"/>
</dbReference>
<dbReference type="InterPro" id="IPR054363">
    <property type="entry name" value="GH95_cat"/>
</dbReference>
<dbReference type="InterPro" id="IPR012341">
    <property type="entry name" value="6hp_glycosidase-like_sf"/>
</dbReference>
<dbReference type="SUPFAM" id="SSF48208">
    <property type="entry name" value="Six-hairpin glycosidases"/>
    <property type="match status" value="1"/>
</dbReference>
<sequence>MSGMKLGFDGQADGWKQGLPLGNGQLGAVVYGGRDSETWCVTEVTYWSGKSEPSATASRGKEDLAAMRELFYAGDYAAGEEMAGRLLQAEKGNFGTNLPLCDVRLVFGGTGGSLPNDRAGGEAGVGEAGTAGRGIRGFARELCLEQAVYSAGGAEGIRRETLASHPGRVLASRIWSDSAGGGVTFSLRLEGRTDSFAVQAAGDDALAFDGHATETMHSDGTCGVQSRGAVKVVAKGGTVAAADGAIVVEGADEAWIYLAVETDYRQPEGDEAWAHAAAGRTERAAAQGYAAIREAHVADYRSLYARVEADFGRSDASALPLNERMRLLRAGGEDPELFALFFQYGRYLTIAGSRADSRLPMHLQGMWNDGEANRMAWSCDYHLDVNTEMNYYPTEAANLAECHVPLLRYIERLAEAGRGTARDYYGCEGWAAHVFSNAWGFTAPGWHYSWGLNVTGGLWIANQLREHYEYGRDDAFLRETAYPVLKEAALFYLDYMTVHPQTGWLVTGPSNSPENSFYVGGQTDRSYTLSMGSTMDQSLIRDLFAFCLEAGERLGVDEPLGERLRGAMALLPPLQVGAKGQLQEWLEDYGEAQPDHRHLSHLYGLYPGSRITPHGTPELSEAARVTLTSRMRGEGLEDVEFTLALFAANFARLHDGNRAYDQLSYLIGELCFDNLLTYSKAGIAGAETNIFVADGNFGGTAAIAEMLLQSHAGEIHLLPALPRQWNTGRTTGLRAKGGAEVDLHWQDGELAEATIRAFAPLRTSVRFGSRTVPLELEAGGSRTFTAREFQEAKLA</sequence>
<dbReference type="InterPro" id="IPR027414">
    <property type="entry name" value="GH95_N_dom"/>
</dbReference>
<evidence type="ECO:0000259" key="2">
    <source>
        <dbReference type="Pfam" id="PF21307"/>
    </source>
</evidence>
<dbReference type="PANTHER" id="PTHR31084:SF0">
    <property type="entry name" value="ALPHA-L-FUCOSIDASE 2"/>
    <property type="match status" value="1"/>
</dbReference>
<protein>
    <submittedName>
        <fullName evidence="4">Glycoside hydrolase family 95 protein</fullName>
    </submittedName>
</protein>
<evidence type="ECO:0000313" key="5">
    <source>
        <dbReference type="Proteomes" id="UP000558113"/>
    </source>
</evidence>
<dbReference type="PANTHER" id="PTHR31084">
    <property type="entry name" value="ALPHA-L-FUCOSIDASE 2"/>
    <property type="match status" value="1"/>
</dbReference>
<evidence type="ECO:0000313" key="4">
    <source>
        <dbReference type="EMBL" id="NBC71019.1"/>
    </source>
</evidence>
<dbReference type="Proteomes" id="UP000558113">
    <property type="component" value="Unassembled WGS sequence"/>
</dbReference>
<reference evidence="4 5" key="1">
    <citation type="submission" date="2020-01" db="EMBL/GenBank/DDBJ databases">
        <title>Paenibacillus soybeanensis sp. nov. isolated from the nodules of soybean (Glycine max(L.) Merr).</title>
        <authorList>
            <person name="Wang H."/>
        </authorList>
    </citation>
    <scope>NUCLEOTIDE SEQUENCE [LARGE SCALE GENOMIC DNA]</scope>
    <source>
        <strain evidence="4 5">DSM 23054</strain>
    </source>
</reference>
<dbReference type="InterPro" id="IPR016518">
    <property type="entry name" value="Alpha-L-fucosidase"/>
</dbReference>
<name>A0A7X4YT26_9BACL</name>
<keyword evidence="5" id="KW-1185">Reference proteome</keyword>
<evidence type="ECO:0000259" key="1">
    <source>
        <dbReference type="Pfam" id="PF14498"/>
    </source>
</evidence>
<dbReference type="EMBL" id="JAAAMU010000009">
    <property type="protein sequence ID" value="NBC71019.1"/>
    <property type="molecule type" value="Genomic_DNA"/>
</dbReference>
<dbReference type="GO" id="GO:0004560">
    <property type="term" value="F:alpha-L-fucosidase activity"/>
    <property type="evidence" value="ECO:0007669"/>
    <property type="project" value="InterPro"/>
</dbReference>
<dbReference type="GO" id="GO:0005975">
    <property type="term" value="P:carbohydrate metabolic process"/>
    <property type="evidence" value="ECO:0007669"/>
    <property type="project" value="InterPro"/>
</dbReference>
<dbReference type="Gene3D" id="1.50.10.10">
    <property type="match status" value="1"/>
</dbReference>
<dbReference type="Pfam" id="PF21307">
    <property type="entry name" value="Glyco_hydro_95_C"/>
    <property type="match status" value="1"/>
</dbReference>
<evidence type="ECO:0000259" key="3">
    <source>
        <dbReference type="Pfam" id="PF22124"/>
    </source>
</evidence>
<dbReference type="InterPro" id="IPR049053">
    <property type="entry name" value="AFCA-like_C"/>
</dbReference>
<comment type="caution">
    <text evidence="4">The sequence shown here is derived from an EMBL/GenBank/DDBJ whole genome shotgun (WGS) entry which is preliminary data.</text>
</comment>
<feature type="domain" description="Alpha fucosidase A-like C-terminal" evidence="2">
    <location>
        <begin position="709"/>
        <end position="769"/>
    </location>
</feature>
<accession>A0A7X4YT26</accession>
<gene>
    <name evidence="4" type="ORF">GT003_18625</name>
</gene>
<organism evidence="4 5">
    <name type="scientific">Paenibacillus sacheonensis</name>
    <dbReference type="NCBI Taxonomy" id="742054"/>
    <lineage>
        <taxon>Bacteria</taxon>
        <taxon>Bacillati</taxon>
        <taxon>Bacillota</taxon>
        <taxon>Bacilli</taxon>
        <taxon>Bacillales</taxon>
        <taxon>Paenibacillaceae</taxon>
        <taxon>Paenibacillus</taxon>
    </lineage>
</organism>